<evidence type="ECO:0000313" key="2">
    <source>
        <dbReference type="EMBL" id="MEB3101655.1"/>
    </source>
</evidence>
<keyword evidence="1" id="KW-0472">Membrane</keyword>
<feature type="transmembrane region" description="Helical" evidence="1">
    <location>
        <begin position="6"/>
        <end position="26"/>
    </location>
</feature>
<keyword evidence="3" id="KW-1185">Reference proteome</keyword>
<feature type="transmembrane region" description="Helical" evidence="1">
    <location>
        <begin position="71"/>
        <end position="88"/>
    </location>
</feature>
<dbReference type="RefSeq" id="WP_371753774.1">
    <property type="nucleotide sequence ID" value="NZ_JAYJLD010000009.1"/>
</dbReference>
<organism evidence="2 3">
    <name type="scientific">Ferviditalea candida</name>
    <dbReference type="NCBI Taxonomy" id="3108399"/>
    <lineage>
        <taxon>Bacteria</taxon>
        <taxon>Bacillati</taxon>
        <taxon>Bacillota</taxon>
        <taxon>Bacilli</taxon>
        <taxon>Bacillales</taxon>
        <taxon>Paenibacillaceae</taxon>
        <taxon>Ferviditalea</taxon>
    </lineage>
</organism>
<feature type="transmembrane region" description="Helical" evidence="1">
    <location>
        <begin position="162"/>
        <end position="182"/>
    </location>
</feature>
<name>A0ABU5ZKN1_9BACL</name>
<feature type="transmembrane region" description="Helical" evidence="1">
    <location>
        <begin position="109"/>
        <end position="129"/>
    </location>
</feature>
<dbReference type="Pfam" id="PF03741">
    <property type="entry name" value="TerC"/>
    <property type="match status" value="1"/>
</dbReference>
<feature type="transmembrane region" description="Helical" evidence="1">
    <location>
        <begin position="135"/>
        <end position="155"/>
    </location>
</feature>
<dbReference type="InterPro" id="IPR005496">
    <property type="entry name" value="Integral_membrane_TerC"/>
</dbReference>
<gene>
    <name evidence="2" type="ORF">VF724_08265</name>
</gene>
<feature type="transmembrane region" description="Helical" evidence="1">
    <location>
        <begin position="38"/>
        <end position="59"/>
    </location>
</feature>
<feature type="transmembrane region" description="Helical" evidence="1">
    <location>
        <begin position="207"/>
        <end position="227"/>
    </location>
</feature>
<sequence length="232" mass="26537">MNVVVKIFLLNFFNDLDNVLIIAALLRKYSYDQYPSKYYQMIYYSIIALTITRTGYVFISRQLAEISGLRFFSGLVIIGLALRIVLTATRTDETRWFRSGSPSLSMLRMLALVVMTDFVICMDSIIVTAQLSDHVLEIMLGIFISLLITFTFMRYISKIFNFLPWIQIIVAGIMSQAAVLGMSKDPLLQDYVQWFNQNFANINTAKLFDVLAIDMGILMLLIGIFQLSRGKK</sequence>
<dbReference type="EMBL" id="JAYJLD010000009">
    <property type="protein sequence ID" value="MEB3101655.1"/>
    <property type="molecule type" value="Genomic_DNA"/>
</dbReference>
<accession>A0ABU5ZKN1</accession>
<evidence type="ECO:0000256" key="1">
    <source>
        <dbReference type="SAM" id="Phobius"/>
    </source>
</evidence>
<keyword evidence="1" id="KW-1133">Transmembrane helix</keyword>
<keyword evidence="1" id="KW-0812">Transmembrane</keyword>
<proteinExistence type="predicted"/>
<comment type="caution">
    <text evidence="2">The sequence shown here is derived from an EMBL/GenBank/DDBJ whole genome shotgun (WGS) entry which is preliminary data.</text>
</comment>
<evidence type="ECO:0008006" key="4">
    <source>
        <dbReference type="Google" id="ProtNLM"/>
    </source>
</evidence>
<dbReference type="Proteomes" id="UP001310386">
    <property type="component" value="Unassembled WGS sequence"/>
</dbReference>
<reference evidence="2" key="1">
    <citation type="submission" date="2023-12" db="EMBL/GenBank/DDBJ databases">
        <title>Fervidustalea candida gen. nov., sp. nov., a novel member of the family Paenibacillaceae isolated from a geothermal area.</title>
        <authorList>
            <person name="Li W.-J."/>
            <person name="Jiao J.-Y."/>
            <person name="Chen Y."/>
        </authorList>
    </citation>
    <scope>NUCLEOTIDE SEQUENCE</scope>
    <source>
        <strain evidence="2">SYSU GA230002</strain>
    </source>
</reference>
<protein>
    <recommendedName>
        <fullName evidence="4">Tellurium resistance protein TerC</fullName>
    </recommendedName>
</protein>
<evidence type="ECO:0000313" key="3">
    <source>
        <dbReference type="Proteomes" id="UP001310386"/>
    </source>
</evidence>